<dbReference type="SUPFAM" id="SSF53474">
    <property type="entry name" value="alpha/beta-Hydrolases"/>
    <property type="match status" value="1"/>
</dbReference>
<evidence type="ECO:0000313" key="5">
    <source>
        <dbReference type="Proteomes" id="UP000320839"/>
    </source>
</evidence>
<organism evidence="4 5">
    <name type="scientific">Gimesia panareensis</name>
    <dbReference type="NCBI Taxonomy" id="2527978"/>
    <lineage>
        <taxon>Bacteria</taxon>
        <taxon>Pseudomonadati</taxon>
        <taxon>Planctomycetota</taxon>
        <taxon>Planctomycetia</taxon>
        <taxon>Planctomycetales</taxon>
        <taxon>Planctomycetaceae</taxon>
        <taxon>Gimesia</taxon>
    </lineage>
</organism>
<feature type="domain" description="DUF3887" evidence="3">
    <location>
        <begin position="45"/>
        <end position="134"/>
    </location>
</feature>
<feature type="chain" id="PRO_5022152479" evidence="1">
    <location>
        <begin position="35"/>
        <end position="457"/>
    </location>
</feature>
<evidence type="ECO:0000259" key="2">
    <source>
        <dbReference type="Pfam" id="PF12697"/>
    </source>
</evidence>
<accession>A0A518FNE1</accession>
<dbReference type="RefSeq" id="WP_232105712.1">
    <property type="nucleotide sequence ID" value="NZ_CP036317.1"/>
</dbReference>
<proteinExistence type="predicted"/>
<dbReference type="InterPro" id="IPR024981">
    <property type="entry name" value="DUF3887"/>
</dbReference>
<dbReference type="GO" id="GO:0052689">
    <property type="term" value="F:carboxylic ester hydrolase activity"/>
    <property type="evidence" value="ECO:0007669"/>
    <property type="project" value="TreeGrafter"/>
</dbReference>
<evidence type="ECO:0000313" key="4">
    <source>
        <dbReference type="EMBL" id="QDV17866.1"/>
    </source>
</evidence>
<dbReference type="InterPro" id="IPR053145">
    <property type="entry name" value="AB_hydrolase_Est10"/>
</dbReference>
<feature type="domain" description="AB hydrolase-1" evidence="2">
    <location>
        <begin position="183"/>
        <end position="422"/>
    </location>
</feature>
<dbReference type="PANTHER" id="PTHR43265:SF1">
    <property type="entry name" value="ESTERASE ESTD"/>
    <property type="match status" value="1"/>
</dbReference>
<keyword evidence="4" id="KW-0378">Hydrolase</keyword>
<dbReference type="Pfam" id="PF13026">
    <property type="entry name" value="DUF3887"/>
    <property type="match status" value="1"/>
</dbReference>
<dbReference type="AlphaFoldDB" id="A0A518FNE1"/>
<dbReference type="Gene3D" id="3.10.450.590">
    <property type="match status" value="1"/>
</dbReference>
<feature type="signal peptide" evidence="1">
    <location>
        <begin position="1"/>
        <end position="34"/>
    </location>
</feature>
<dbReference type="EMBL" id="CP036317">
    <property type="protein sequence ID" value="QDV17866.1"/>
    <property type="molecule type" value="Genomic_DNA"/>
</dbReference>
<dbReference type="Proteomes" id="UP000320839">
    <property type="component" value="Chromosome"/>
</dbReference>
<sequence precursor="true">MGYFIERMLPMLLSFKQSCCFGCFYLLLALPVMAEEQADERLQRARELIGHLEQGEAEEAVRNFDAVMARALPARQLQTIWSGMIAQYGPFQKIKSTRLETHKPYEIVLVRCQFQKTDLTARVVFSRNNQISGLFFKPEGEYKRPGYVDPGKFTEEQLTIGEGLWALPGTLSLPVGKGPFPLIILVHGSGPQDRDETVGPNKPFRDLAQGLATRGIAVLRYEKRTRHHRLKMAFLASGITVREETVEDVIAAVKVSARHPRIDAKRIVVLGHSLGGYLLPRIARGTDRIAGLISLAGSVRPLEELILDQTNYLVRLDGTVSSEEEEQLAALKKQVERVRSSELSETEPASALPLGVPAKYWLDLRGYQPAKAARTLSQPLLILQGERDYQVTMADFELWKEALSERKDVKLISYPGLNHLFIAGEGKSQPGEYLVPGHVSEKVMRDIAAWVASFRSL</sequence>
<evidence type="ECO:0000259" key="3">
    <source>
        <dbReference type="Pfam" id="PF13026"/>
    </source>
</evidence>
<reference evidence="4 5" key="1">
    <citation type="submission" date="2019-02" db="EMBL/GenBank/DDBJ databases">
        <title>Deep-cultivation of Planctomycetes and their phenomic and genomic characterization uncovers novel biology.</title>
        <authorList>
            <person name="Wiegand S."/>
            <person name="Jogler M."/>
            <person name="Boedeker C."/>
            <person name="Pinto D."/>
            <person name="Vollmers J."/>
            <person name="Rivas-Marin E."/>
            <person name="Kohn T."/>
            <person name="Peeters S.H."/>
            <person name="Heuer A."/>
            <person name="Rast P."/>
            <person name="Oberbeckmann S."/>
            <person name="Bunk B."/>
            <person name="Jeske O."/>
            <person name="Meyerdierks A."/>
            <person name="Storesund J.E."/>
            <person name="Kallscheuer N."/>
            <person name="Luecker S."/>
            <person name="Lage O.M."/>
            <person name="Pohl T."/>
            <person name="Merkel B.J."/>
            <person name="Hornburger P."/>
            <person name="Mueller R.-W."/>
            <person name="Bruemmer F."/>
            <person name="Labrenz M."/>
            <person name="Spormann A.M."/>
            <person name="Op den Camp H."/>
            <person name="Overmann J."/>
            <person name="Amann R."/>
            <person name="Jetten M.S.M."/>
            <person name="Mascher T."/>
            <person name="Medema M.H."/>
            <person name="Devos D.P."/>
            <person name="Kaster A.-K."/>
            <person name="Ovreas L."/>
            <person name="Rohde M."/>
            <person name="Galperin M.Y."/>
            <person name="Jogler C."/>
        </authorList>
    </citation>
    <scope>NUCLEOTIDE SEQUENCE [LARGE SCALE GENOMIC DNA]</scope>
    <source>
        <strain evidence="4 5">Pan153</strain>
    </source>
</reference>
<dbReference type="InterPro" id="IPR000073">
    <property type="entry name" value="AB_hydrolase_1"/>
</dbReference>
<dbReference type="Pfam" id="PF12697">
    <property type="entry name" value="Abhydrolase_6"/>
    <property type="match status" value="1"/>
</dbReference>
<dbReference type="InterPro" id="IPR029058">
    <property type="entry name" value="AB_hydrolase_fold"/>
</dbReference>
<dbReference type="Gene3D" id="3.40.50.1820">
    <property type="entry name" value="alpha/beta hydrolase"/>
    <property type="match status" value="1"/>
</dbReference>
<dbReference type="PANTHER" id="PTHR43265">
    <property type="entry name" value="ESTERASE ESTD"/>
    <property type="match status" value="1"/>
</dbReference>
<keyword evidence="1" id="KW-0732">Signal</keyword>
<gene>
    <name evidence="4" type="ORF">Pan153_25220</name>
</gene>
<name>A0A518FNE1_9PLAN</name>
<evidence type="ECO:0000256" key="1">
    <source>
        <dbReference type="SAM" id="SignalP"/>
    </source>
</evidence>
<protein>
    <submittedName>
        <fullName evidence="4">Alpha/beta hydrolase family protein</fullName>
    </submittedName>
</protein>